<evidence type="ECO:0000313" key="6">
    <source>
        <dbReference type="EMBL" id="CAD8951233.1"/>
    </source>
</evidence>
<dbReference type="SMART" id="SM00446">
    <property type="entry name" value="LRRcap"/>
    <property type="match status" value="1"/>
</dbReference>
<dbReference type="InterPro" id="IPR001611">
    <property type="entry name" value="Leu-rich_rpt"/>
</dbReference>
<dbReference type="PROSITE" id="PS51450">
    <property type="entry name" value="LRR"/>
    <property type="match status" value="2"/>
</dbReference>
<dbReference type="Gene3D" id="3.80.10.10">
    <property type="entry name" value="Ribonuclease Inhibitor"/>
    <property type="match status" value="1"/>
</dbReference>
<dbReference type="AlphaFoldDB" id="A0A6U4TTX4"/>
<evidence type="ECO:0000256" key="1">
    <source>
        <dbReference type="ARBA" id="ARBA00022614"/>
    </source>
</evidence>
<evidence type="ECO:0000256" key="3">
    <source>
        <dbReference type="SAM" id="MobiDB-lite"/>
    </source>
</evidence>
<reference evidence="5" key="1">
    <citation type="submission" date="2021-01" db="EMBL/GenBank/DDBJ databases">
        <authorList>
            <person name="Corre E."/>
            <person name="Pelletier E."/>
            <person name="Niang G."/>
            <person name="Scheremetjew M."/>
            <person name="Finn R."/>
            <person name="Kale V."/>
            <person name="Holt S."/>
            <person name="Cochrane G."/>
            <person name="Meng A."/>
            <person name="Brown T."/>
            <person name="Cohen L."/>
        </authorList>
    </citation>
    <scope>NUCLEOTIDE SEQUENCE</scope>
    <source>
        <strain evidence="5">CCMP441</strain>
        <strain evidence="6">CCMP644</strain>
    </source>
</reference>
<dbReference type="FunFam" id="3.80.10.10:FF:000094">
    <property type="entry name" value="protein C21orf2 isoform X1"/>
    <property type="match status" value="1"/>
</dbReference>
<feature type="compositionally biased region" description="Basic and acidic residues" evidence="3">
    <location>
        <begin position="163"/>
        <end position="178"/>
    </location>
</feature>
<dbReference type="GO" id="GO:0036064">
    <property type="term" value="C:ciliary basal body"/>
    <property type="evidence" value="ECO:0007669"/>
    <property type="project" value="UniProtKB-ARBA"/>
</dbReference>
<dbReference type="EMBL" id="HBFK01001050">
    <property type="protein sequence ID" value="CAD8734122.1"/>
    <property type="molecule type" value="Transcribed_RNA"/>
</dbReference>
<dbReference type="PANTHER" id="PTHR18849:SF0">
    <property type="entry name" value="CILIA- AND FLAGELLA-ASSOCIATED PROTEIN 410-RELATED"/>
    <property type="match status" value="1"/>
</dbReference>
<evidence type="ECO:0000259" key="4">
    <source>
        <dbReference type="SMART" id="SM00446"/>
    </source>
</evidence>
<name>A0A6U4TTX4_HEMAN</name>
<evidence type="ECO:0000256" key="2">
    <source>
        <dbReference type="ARBA" id="ARBA00022737"/>
    </source>
</evidence>
<keyword evidence="2" id="KW-0677">Repeat</keyword>
<gene>
    <name evidence="6" type="ORF">HAND00432_LOCUS5768</name>
    <name evidence="5" type="ORF">HAND1043_LOCUS613</name>
</gene>
<proteinExistence type="predicted"/>
<evidence type="ECO:0000313" key="5">
    <source>
        <dbReference type="EMBL" id="CAD8734122.1"/>
    </source>
</evidence>
<dbReference type="EMBL" id="HBFX01009723">
    <property type="protein sequence ID" value="CAD8951233.1"/>
    <property type="molecule type" value="Transcribed_RNA"/>
</dbReference>
<feature type="region of interest" description="Disordered" evidence="3">
    <location>
        <begin position="128"/>
        <end position="184"/>
    </location>
</feature>
<sequence length="219" mass="24299">MVMLTEELVLAKTRAASLSEVKNLNLWGSDLTDVSILKRLDQVEVLSLSVNKITSLEEFRHCSHLTELYLRKNEIGDIREVEYLRGLKHLSILWLCDNPCVGSSPSEYRRQVIALLPKITKLDNIDVTDEERSSAEAAQTQHPQPPRPQRTGPKTAPANGGLSRHEQDARQVKREESPKGSTGNVATAVLALLRELSADELEQVCGAAKSLLQAKGWRG</sequence>
<dbReference type="InterPro" id="IPR032675">
    <property type="entry name" value="LRR_dom_sf"/>
</dbReference>
<feature type="domain" description="U2A'/phosphoprotein 32 family A C-terminal" evidence="4">
    <location>
        <begin position="105"/>
        <end position="123"/>
    </location>
</feature>
<organism evidence="5">
    <name type="scientific">Hemiselmis andersenii</name>
    <name type="common">Cryptophyte alga</name>
    <dbReference type="NCBI Taxonomy" id="464988"/>
    <lineage>
        <taxon>Eukaryota</taxon>
        <taxon>Cryptophyceae</taxon>
        <taxon>Cryptomonadales</taxon>
        <taxon>Hemiselmidaceae</taxon>
        <taxon>Hemiselmis</taxon>
    </lineage>
</organism>
<dbReference type="Pfam" id="PF14580">
    <property type="entry name" value="LRR_9"/>
    <property type="match status" value="1"/>
</dbReference>
<dbReference type="PANTHER" id="PTHR18849">
    <property type="entry name" value="LEUCINE RICH REPEAT PROTEIN"/>
    <property type="match status" value="1"/>
</dbReference>
<dbReference type="SUPFAM" id="SSF52058">
    <property type="entry name" value="L domain-like"/>
    <property type="match status" value="1"/>
</dbReference>
<keyword evidence="1" id="KW-0433">Leucine-rich repeat</keyword>
<dbReference type="InterPro" id="IPR003603">
    <property type="entry name" value="U2A'_phosphoprotein32A_C"/>
</dbReference>
<protein>
    <recommendedName>
        <fullName evidence="4">U2A'/phosphoprotein 32 family A C-terminal domain-containing protein</fullName>
    </recommendedName>
</protein>
<accession>A0A6U4TTX4</accession>